<name>A0A1V1PCP1_9BACT</name>
<evidence type="ECO:0000313" key="1">
    <source>
        <dbReference type="EMBL" id="ETR72682.1"/>
    </source>
</evidence>
<comment type="caution">
    <text evidence="1">The sequence shown here is derived from an EMBL/GenBank/DDBJ whole genome shotgun (WGS) entry which is preliminary data.</text>
</comment>
<dbReference type="Proteomes" id="UP000189670">
    <property type="component" value="Unassembled WGS sequence"/>
</dbReference>
<reference evidence="2" key="1">
    <citation type="submission" date="2012-11" db="EMBL/GenBank/DDBJ databases">
        <authorList>
            <person name="Lucero-Rivera Y.E."/>
            <person name="Tovar-Ramirez D."/>
        </authorList>
    </citation>
    <scope>NUCLEOTIDE SEQUENCE [LARGE SCALE GENOMIC DNA]</scope>
    <source>
        <strain evidence="2">Araruama</strain>
    </source>
</reference>
<dbReference type="AlphaFoldDB" id="A0A1V1PCP1"/>
<organism evidence="1 2">
    <name type="scientific">Candidatus Magnetoglobus multicellularis str. Araruama</name>
    <dbReference type="NCBI Taxonomy" id="890399"/>
    <lineage>
        <taxon>Bacteria</taxon>
        <taxon>Pseudomonadati</taxon>
        <taxon>Thermodesulfobacteriota</taxon>
        <taxon>Desulfobacteria</taxon>
        <taxon>Desulfobacterales</taxon>
        <taxon>Desulfobacteraceae</taxon>
        <taxon>Candidatus Magnetoglobus</taxon>
    </lineage>
</organism>
<dbReference type="SUPFAM" id="SSF48452">
    <property type="entry name" value="TPR-like"/>
    <property type="match status" value="2"/>
</dbReference>
<dbReference type="EMBL" id="ATBP01000123">
    <property type="protein sequence ID" value="ETR72682.1"/>
    <property type="molecule type" value="Genomic_DNA"/>
</dbReference>
<accession>A0A1V1PCP1</accession>
<dbReference type="InterPro" id="IPR011990">
    <property type="entry name" value="TPR-like_helical_dom_sf"/>
</dbReference>
<sequence length="220" mass="25645">MAPIDHIRELVASNPNVRTELVKLQNGDTNISDEVKRKLYLYGIIHSDFNNNNIIIKNPIVKKSLSINWIKSVELQSKSLFDIALQYITTGANYLEGVSLLNEYLDNNLDIGNAEKELSYYYIGFAHHQLREYEKSNKYFKKMIISQDTSLSMHYRQKCFIGLNHFSLNEFDEGKALLEDVINNYKKEQPYAIALLNLAIQLIEKGSESNRKKQFHYWMN</sequence>
<gene>
    <name evidence="1" type="ORF">OMM_01528</name>
</gene>
<dbReference type="Gene3D" id="1.25.40.10">
    <property type="entry name" value="Tetratricopeptide repeat domain"/>
    <property type="match status" value="1"/>
</dbReference>
<evidence type="ECO:0000313" key="2">
    <source>
        <dbReference type="Proteomes" id="UP000189670"/>
    </source>
</evidence>
<proteinExistence type="predicted"/>
<protein>
    <recommendedName>
        <fullName evidence="3">Tetratricopeptide repeat protein</fullName>
    </recommendedName>
</protein>
<evidence type="ECO:0008006" key="3">
    <source>
        <dbReference type="Google" id="ProtNLM"/>
    </source>
</evidence>